<feature type="domain" description="FAS1" evidence="3">
    <location>
        <begin position="436"/>
        <end position="572"/>
    </location>
</feature>
<organism evidence="4 5">
    <name type="scientific">Glomus cerebriforme</name>
    <dbReference type="NCBI Taxonomy" id="658196"/>
    <lineage>
        <taxon>Eukaryota</taxon>
        <taxon>Fungi</taxon>
        <taxon>Fungi incertae sedis</taxon>
        <taxon>Mucoromycota</taxon>
        <taxon>Glomeromycotina</taxon>
        <taxon>Glomeromycetes</taxon>
        <taxon>Glomerales</taxon>
        <taxon>Glomeraceae</taxon>
        <taxon>Glomus</taxon>
    </lineage>
</organism>
<protein>
    <submittedName>
        <fullName evidence="4">FAS1 domain-containing protein</fullName>
    </submittedName>
</protein>
<dbReference type="SUPFAM" id="SSF82153">
    <property type="entry name" value="FAS1 domain"/>
    <property type="match status" value="5"/>
</dbReference>
<keyword evidence="1" id="KW-1133">Transmembrane helix</keyword>
<dbReference type="SMART" id="SM00554">
    <property type="entry name" value="FAS1"/>
    <property type="match status" value="5"/>
</dbReference>
<dbReference type="AlphaFoldDB" id="A0A397SP57"/>
<feature type="chain" id="PRO_5017408357" evidence="2">
    <location>
        <begin position="24"/>
        <end position="768"/>
    </location>
</feature>
<feature type="domain" description="FAS1" evidence="3">
    <location>
        <begin position="155"/>
        <end position="293"/>
    </location>
</feature>
<dbReference type="InterPro" id="IPR036378">
    <property type="entry name" value="FAS1_dom_sf"/>
</dbReference>
<reference evidence="4 5" key="1">
    <citation type="submission" date="2018-06" db="EMBL/GenBank/DDBJ databases">
        <title>Comparative genomics reveals the genomic features of Rhizophagus irregularis, R. cerebriforme, R. diaphanum and Gigaspora rosea, and their symbiotic lifestyle signature.</title>
        <authorList>
            <person name="Morin E."/>
            <person name="San Clemente H."/>
            <person name="Chen E.C.H."/>
            <person name="De La Providencia I."/>
            <person name="Hainaut M."/>
            <person name="Kuo A."/>
            <person name="Kohler A."/>
            <person name="Murat C."/>
            <person name="Tang N."/>
            <person name="Roy S."/>
            <person name="Loubradou J."/>
            <person name="Henrissat B."/>
            <person name="Grigoriev I.V."/>
            <person name="Corradi N."/>
            <person name="Roux C."/>
            <person name="Martin F.M."/>
        </authorList>
    </citation>
    <scope>NUCLEOTIDE SEQUENCE [LARGE SCALE GENOMIC DNA]</scope>
    <source>
        <strain evidence="4 5">DAOM 227022</strain>
    </source>
</reference>
<comment type="caution">
    <text evidence="4">The sequence shown here is derived from an EMBL/GenBank/DDBJ whole genome shotgun (WGS) entry which is preliminary data.</text>
</comment>
<gene>
    <name evidence="4" type="ORF">C1645_695584</name>
</gene>
<feature type="transmembrane region" description="Helical" evidence="1">
    <location>
        <begin position="731"/>
        <end position="752"/>
    </location>
</feature>
<dbReference type="InterPro" id="IPR050904">
    <property type="entry name" value="Adhesion/Biosynth-related"/>
</dbReference>
<keyword evidence="2" id="KW-0732">Signal</keyword>
<dbReference type="PANTHER" id="PTHR10900">
    <property type="entry name" value="PERIOSTIN-RELATED"/>
    <property type="match status" value="1"/>
</dbReference>
<dbReference type="Gene3D" id="2.30.180.10">
    <property type="entry name" value="FAS1 domain"/>
    <property type="match status" value="5"/>
</dbReference>
<proteinExistence type="predicted"/>
<sequence>MLNIRIILFFTFILSLLSNLSVAKKTITDVLYSQKRFSKLVTALQRTRLLHEINRLETATLFAPSNEAFDDDPLMTRERMLYHFLFGEFKKEELHDGQLLDTRLDMDEKLGTIGQKVKVEVADNEIYVGNGRVTDTNLEADNGIIHVITEVLDTPVDLYTTLTSMDQLQVFSEYLRKKELDDHLSNGNHITIFAPTNDAIKSQLSFHEREYLMGECGGGLDDLELWVKNHLHNDTVLYSEAFKLGITKVPTIREEYIKVEKDEQGNMRVADGDVTFRDLLAENGVVHVITSAATPHSLKFTTHKYLCGLKATKFVASIIKHELQHYIENTKNSSYTILAPRDDHLDESLTLRYHIIKGKYLPSDLTDEMLIKTEFTTEELRNNSQRATVNLIQKWDKDKEDIQRTEIQFNGISVIGDPIEIGNDIIYILSNTMTPPQSVIKILHENRQLSSMSTYIMITGMIQKVRSAKGITIIAPSTEAFTQLGLINQYLIHQDAKDELISVLLHHIINETIYSEDISEDGTTYYTIGGDPIKIYKMNDNIFVSNANDTSKVSRKDVLTSTGVLHVLDKVITPPTLHITLGKLLKGINAQTFLDIVEAANLTELVQDPLEPFTILAPTEGAFKKINVTKLLADPELASRWARLHMIPSTIDELTDNYEVPTLLSNDANLIIKKDLRGNYNIEVKGYWSFKEKATLLSSGKTWNGGAVYEIDKVLLPEHVTQHIGSTFADITIGSVLFGFIVMSGVYCWHFWNIWKRQSYQEIRNENE</sequence>
<dbReference type="InterPro" id="IPR000782">
    <property type="entry name" value="FAS1_domain"/>
</dbReference>
<dbReference type="PANTHER" id="PTHR10900:SF77">
    <property type="entry name" value="FI19380P1"/>
    <property type="match status" value="1"/>
</dbReference>
<dbReference type="GO" id="GO:0005615">
    <property type="term" value="C:extracellular space"/>
    <property type="evidence" value="ECO:0007669"/>
    <property type="project" value="TreeGrafter"/>
</dbReference>
<evidence type="ECO:0000313" key="4">
    <source>
        <dbReference type="EMBL" id="RIA87980.1"/>
    </source>
</evidence>
<feature type="domain" description="FAS1" evidence="3">
    <location>
        <begin position="24"/>
        <end position="152"/>
    </location>
</feature>
<dbReference type="OrthoDB" id="14252at2759"/>
<dbReference type="STRING" id="658196.A0A397SP57"/>
<dbReference type="PROSITE" id="PS50213">
    <property type="entry name" value="FAS1"/>
    <property type="match status" value="5"/>
</dbReference>
<evidence type="ECO:0000313" key="5">
    <source>
        <dbReference type="Proteomes" id="UP000265703"/>
    </source>
</evidence>
<dbReference type="Pfam" id="PF02469">
    <property type="entry name" value="Fasciclin"/>
    <property type="match status" value="4"/>
</dbReference>
<feature type="signal peptide" evidence="2">
    <location>
        <begin position="1"/>
        <end position="23"/>
    </location>
</feature>
<keyword evidence="1" id="KW-0812">Transmembrane</keyword>
<name>A0A397SP57_9GLOM</name>
<dbReference type="Proteomes" id="UP000265703">
    <property type="component" value="Unassembled WGS sequence"/>
</dbReference>
<keyword evidence="1" id="KW-0472">Membrane</keyword>
<feature type="domain" description="FAS1" evidence="3">
    <location>
        <begin position="577"/>
        <end position="715"/>
    </location>
</feature>
<evidence type="ECO:0000256" key="2">
    <source>
        <dbReference type="SAM" id="SignalP"/>
    </source>
</evidence>
<feature type="domain" description="FAS1" evidence="3">
    <location>
        <begin position="298"/>
        <end position="433"/>
    </location>
</feature>
<evidence type="ECO:0000256" key="1">
    <source>
        <dbReference type="SAM" id="Phobius"/>
    </source>
</evidence>
<keyword evidence="5" id="KW-1185">Reference proteome</keyword>
<accession>A0A397SP57</accession>
<evidence type="ECO:0000259" key="3">
    <source>
        <dbReference type="PROSITE" id="PS50213"/>
    </source>
</evidence>
<dbReference type="EMBL" id="QKYT01000284">
    <property type="protein sequence ID" value="RIA87980.1"/>
    <property type="molecule type" value="Genomic_DNA"/>
</dbReference>